<dbReference type="Proteomes" id="UP000007478">
    <property type="component" value="Chromosome"/>
</dbReference>
<dbReference type="KEGG" id="tba:TERMP_00473"/>
<keyword evidence="2" id="KW-1185">Reference proteome</keyword>
<organism evidence="1 2">
    <name type="scientific">Thermococcus barophilus (strain DSM 11836 / MP)</name>
    <dbReference type="NCBI Taxonomy" id="391623"/>
    <lineage>
        <taxon>Archaea</taxon>
        <taxon>Methanobacteriati</taxon>
        <taxon>Methanobacteriota</taxon>
        <taxon>Thermococci</taxon>
        <taxon>Thermococcales</taxon>
        <taxon>Thermococcaceae</taxon>
        <taxon>Thermococcus</taxon>
    </lineage>
</organism>
<dbReference type="GeneID" id="10040791"/>
<evidence type="ECO:0000313" key="2">
    <source>
        <dbReference type="Proteomes" id="UP000007478"/>
    </source>
</evidence>
<dbReference type="HOGENOM" id="CLU_820447_0_0_2"/>
<dbReference type="RefSeq" id="WP_013466748.1">
    <property type="nucleotide sequence ID" value="NC_014804.1"/>
</dbReference>
<reference evidence="1 2" key="1">
    <citation type="journal article" date="2011" name="J. Bacteriol.">
        <title>Complete genome sequence of the hyperthermophilic, piezophilic, heterotrophic, and carboxydotrophic archaeon Thermococcus barophilus MP.</title>
        <authorList>
            <person name="Vannier P."/>
            <person name="Marteinsson V.T."/>
            <person name="Fridjonsson O.H."/>
            <person name="Oger P."/>
            <person name="Jebbar M."/>
        </authorList>
    </citation>
    <scope>NUCLEOTIDE SEQUENCE [LARGE SCALE GENOMIC DNA]</scope>
    <source>
        <strain evidence="2">DSM 11836 / MP</strain>
    </source>
</reference>
<evidence type="ECO:0000313" key="1">
    <source>
        <dbReference type="EMBL" id="ADT83450.1"/>
    </source>
</evidence>
<dbReference type="OrthoDB" id="358646at2157"/>
<dbReference type="PATRIC" id="fig|391623.17.peg.473"/>
<proteinExistence type="predicted"/>
<dbReference type="eggNOG" id="arCOG10383">
    <property type="taxonomic scope" value="Archaea"/>
</dbReference>
<gene>
    <name evidence="1" type="ordered locus">TERMP_00473</name>
</gene>
<protein>
    <recommendedName>
        <fullName evidence="3">CRISPR-associated protein</fullName>
    </recommendedName>
</protein>
<evidence type="ECO:0008006" key="3">
    <source>
        <dbReference type="Google" id="ProtNLM"/>
    </source>
</evidence>
<name>F0LJI4_THEBM</name>
<dbReference type="EMBL" id="CP002372">
    <property type="protein sequence ID" value="ADT83450.1"/>
    <property type="molecule type" value="Genomic_DNA"/>
</dbReference>
<accession>F0LJI4</accession>
<dbReference type="AlphaFoldDB" id="F0LJI4"/>
<sequence length="338" mass="38349">MNRYLVPKQGWQFLDLAKAYGVGIIIYALSGDAEISDAGAYYEVRTQKELDFSRIPKIQEYIGDDLEEWGYVLATLNKAKVEKLKQEIRKFFSDENNVKKLLSGHLGGKSVTLPQSLELAASKGIRKAVLSSYSEDQVKILQDEFYLAVLGAINVSLWKYSKEYWVAVYPLPSNTKIRHIYTIRSKLKDSVKGFHRAGYFATVAYIATRLVKEEKALSNGRKFSPKIGGLLYGVMMKTGNQPKPFTSGLFPLDLLHTIVVSNEDALDMWLKIFEFTSFKKGYEDLALSLAKFIAEPTLDNYYSYARLHLRNELKKEGLKFGVYDADSLLEVLKNVEVS</sequence>